<gene>
    <name evidence="1" type="ORF">FQ775_09655</name>
</gene>
<dbReference type="InterPro" id="IPR029475">
    <property type="entry name" value="DUF6807"/>
</dbReference>
<sequence length="299" mass="32412">MPEFTFRSDEIALPRGAWAKAHRMRLRHGDASVLAVTQGAFRSYLHPLSTPAGFCVTSESPSDHPHHCGAWIASDHVHAMVPAANAQVEEYTYNFYVDEVFQGRSPGRIVGIVKEAGAADDGYRIVQTLEWHGPTEWAAPAGRLVAREVRTITVDCGARRNRIDMTSRLSCGEFALKLGPTRHAWFNVRVADSMIVQNGGAVTDDRGLSGGVAVSGAGARWVDFTGPVGGGAIAGVCVVPHRLPGRVPFWFVADWGVVTVGPFRDVGLSLEPEETFESSYTLLVHDGPPDRDEIELIAQ</sequence>
<dbReference type="KEGG" id="niy:FQ775_09655"/>
<dbReference type="EMBL" id="CP042301">
    <property type="protein sequence ID" value="QDZ00625.1"/>
    <property type="molecule type" value="Genomic_DNA"/>
</dbReference>
<dbReference type="OrthoDB" id="242375at2"/>
<evidence type="ECO:0000313" key="2">
    <source>
        <dbReference type="Proteomes" id="UP000321389"/>
    </source>
</evidence>
<protein>
    <submittedName>
        <fullName evidence="1">Uncharacterized protein</fullName>
    </submittedName>
</protein>
<keyword evidence="2" id="KW-1185">Reference proteome</keyword>
<dbReference type="Pfam" id="PF14100">
    <property type="entry name" value="DUF6807"/>
    <property type="match status" value="1"/>
</dbReference>
<dbReference type="AlphaFoldDB" id="A0A5B8KYC6"/>
<name>A0A5B8KYC6_9HYPH</name>
<dbReference type="RefSeq" id="WP_146299272.1">
    <property type="nucleotide sequence ID" value="NZ_CP042301.2"/>
</dbReference>
<proteinExistence type="predicted"/>
<accession>A0A5B8KYC6</accession>
<dbReference type="Proteomes" id="UP000321389">
    <property type="component" value="Chromosome"/>
</dbReference>
<evidence type="ECO:0000313" key="1">
    <source>
        <dbReference type="EMBL" id="QDZ00625.1"/>
    </source>
</evidence>
<reference evidence="1" key="1">
    <citation type="submission" date="2020-04" db="EMBL/GenBank/DDBJ databases">
        <title>Nitratireductor sp. nov. isolated from mangrove soil.</title>
        <authorList>
            <person name="Ye Y."/>
        </authorList>
    </citation>
    <scope>NUCLEOTIDE SEQUENCE</scope>
    <source>
        <strain evidence="1">SY7</strain>
    </source>
</reference>
<organism evidence="1 2">
    <name type="scientific">Nitratireductor mangrovi</name>
    <dbReference type="NCBI Taxonomy" id="2599600"/>
    <lineage>
        <taxon>Bacteria</taxon>
        <taxon>Pseudomonadati</taxon>
        <taxon>Pseudomonadota</taxon>
        <taxon>Alphaproteobacteria</taxon>
        <taxon>Hyphomicrobiales</taxon>
        <taxon>Phyllobacteriaceae</taxon>
        <taxon>Nitratireductor</taxon>
    </lineage>
</organism>